<dbReference type="EC" id="5.2.1.8" evidence="6"/>
<evidence type="ECO:0000313" key="10">
    <source>
        <dbReference type="Proteomes" id="UP000018418"/>
    </source>
</evidence>
<evidence type="ECO:0000256" key="4">
    <source>
        <dbReference type="ARBA" id="ARBA00023235"/>
    </source>
</evidence>
<feature type="chain" id="PRO_5004712273" description="Peptidyl-prolyl cis-trans isomerase" evidence="7">
    <location>
        <begin position="21"/>
        <end position="230"/>
    </location>
</feature>
<dbReference type="HOGENOM" id="CLU_013615_0_1_6"/>
<dbReference type="EMBL" id="AYEU01000007">
    <property type="protein sequence ID" value="ESK50610.1"/>
    <property type="molecule type" value="Genomic_DNA"/>
</dbReference>
<gene>
    <name evidence="9" type="ORF">P255_02593</name>
</gene>
<dbReference type="InterPro" id="IPR001179">
    <property type="entry name" value="PPIase_FKBP_dom"/>
</dbReference>
<dbReference type="PROSITE" id="PS50059">
    <property type="entry name" value="FKBP_PPIASE"/>
    <property type="match status" value="1"/>
</dbReference>
<dbReference type="Gene3D" id="1.10.287.460">
    <property type="entry name" value="Peptidyl-prolyl cis-trans isomerase, FKBP-type, N-terminal domain"/>
    <property type="match status" value="1"/>
</dbReference>
<feature type="signal peptide" evidence="7">
    <location>
        <begin position="1"/>
        <end position="20"/>
    </location>
</feature>
<dbReference type="AlphaFoldDB" id="V2UPN0"/>
<protein>
    <recommendedName>
        <fullName evidence="6">Peptidyl-prolyl cis-trans isomerase</fullName>
        <ecNumber evidence="6">5.2.1.8</ecNumber>
    </recommendedName>
</protein>
<feature type="domain" description="PPIase FKBP-type" evidence="8">
    <location>
        <begin position="144"/>
        <end position="230"/>
    </location>
</feature>
<dbReference type="Proteomes" id="UP000018418">
    <property type="component" value="Unassembled WGS sequence"/>
</dbReference>
<accession>V2UPN0</accession>
<dbReference type="GO" id="GO:0006457">
    <property type="term" value="P:protein folding"/>
    <property type="evidence" value="ECO:0007669"/>
    <property type="project" value="InterPro"/>
</dbReference>
<keyword evidence="7" id="KW-0732">Signal</keyword>
<proteinExistence type="inferred from homology"/>
<dbReference type="Gene3D" id="3.10.50.40">
    <property type="match status" value="1"/>
</dbReference>
<keyword evidence="3 5" id="KW-0697">Rotamase</keyword>
<dbReference type="PANTHER" id="PTHR43811">
    <property type="entry name" value="FKBP-TYPE PEPTIDYL-PROLYL CIS-TRANS ISOMERASE FKPA"/>
    <property type="match status" value="1"/>
</dbReference>
<dbReference type="PANTHER" id="PTHR43811:SF57">
    <property type="entry name" value="FKBP-TYPE PEPTIDYL-PROLYL CIS-TRANS ISOMERASE FKPA-RELATED"/>
    <property type="match status" value="1"/>
</dbReference>
<comment type="caution">
    <text evidence="9">The sequence shown here is derived from an EMBL/GenBank/DDBJ whole genome shotgun (WGS) entry which is preliminary data.</text>
</comment>
<evidence type="ECO:0000256" key="2">
    <source>
        <dbReference type="ARBA" id="ARBA00006577"/>
    </source>
</evidence>
<dbReference type="InterPro" id="IPR046357">
    <property type="entry name" value="PPIase_dom_sf"/>
</dbReference>
<evidence type="ECO:0000256" key="7">
    <source>
        <dbReference type="SAM" id="SignalP"/>
    </source>
</evidence>
<evidence type="ECO:0000259" key="8">
    <source>
        <dbReference type="PROSITE" id="PS50059"/>
    </source>
</evidence>
<evidence type="ECO:0000256" key="6">
    <source>
        <dbReference type="RuleBase" id="RU003915"/>
    </source>
</evidence>
<keyword evidence="4 5" id="KW-0413">Isomerase</keyword>
<evidence type="ECO:0000256" key="1">
    <source>
        <dbReference type="ARBA" id="ARBA00000971"/>
    </source>
</evidence>
<dbReference type="PATRIC" id="fig|1341683.3.peg.2565"/>
<evidence type="ECO:0000313" key="9">
    <source>
        <dbReference type="EMBL" id="ESK50610.1"/>
    </source>
</evidence>
<organism evidence="9 10">
    <name type="scientific">Acinetobacter brisouii CIP 110357</name>
    <dbReference type="NCBI Taxonomy" id="1341683"/>
    <lineage>
        <taxon>Bacteria</taxon>
        <taxon>Pseudomonadati</taxon>
        <taxon>Pseudomonadota</taxon>
        <taxon>Gammaproteobacteria</taxon>
        <taxon>Moraxellales</taxon>
        <taxon>Moraxellaceae</taxon>
        <taxon>Acinetobacter</taxon>
    </lineage>
</organism>
<keyword evidence="10" id="KW-1185">Reference proteome</keyword>
<dbReference type="Pfam" id="PF00254">
    <property type="entry name" value="FKBP_C"/>
    <property type="match status" value="1"/>
</dbReference>
<dbReference type="InterPro" id="IPR000774">
    <property type="entry name" value="PPIase_FKBP_N"/>
</dbReference>
<dbReference type="Pfam" id="PF01346">
    <property type="entry name" value="FKBP_N"/>
    <property type="match status" value="1"/>
</dbReference>
<dbReference type="STRING" id="396323.VH98_03990"/>
<reference evidence="9 10" key="1">
    <citation type="submission" date="2013-10" db="EMBL/GenBank/DDBJ databases">
        <title>The Genome Sequence of Acinetobacter brisouii CIP 110357.</title>
        <authorList>
            <consortium name="The Broad Institute Genomics Platform"/>
            <consortium name="The Broad Institute Genome Sequencing Center for Infectious Disease"/>
            <person name="Cerqueira G."/>
            <person name="Feldgarden M."/>
            <person name="Courvalin P."/>
            <person name="Grillot-Courvalin C."/>
            <person name="Clermont D."/>
            <person name="Rocha E."/>
            <person name="Yoon E.-J."/>
            <person name="Nemec A."/>
            <person name="Young S.K."/>
            <person name="Zeng Q."/>
            <person name="Gargeya S."/>
            <person name="Fitzgerald M."/>
            <person name="Abouelleil A."/>
            <person name="Alvarado L."/>
            <person name="Berlin A.M."/>
            <person name="Chapman S.B."/>
            <person name="Gainer-Dewar J."/>
            <person name="Goldberg J."/>
            <person name="Gnerre S."/>
            <person name="Griggs A."/>
            <person name="Gujja S."/>
            <person name="Hansen M."/>
            <person name="Howarth C."/>
            <person name="Imamovic A."/>
            <person name="Ireland A."/>
            <person name="Larimer J."/>
            <person name="McCowan C."/>
            <person name="Murphy C."/>
            <person name="Pearson M."/>
            <person name="Poon T.W."/>
            <person name="Priest M."/>
            <person name="Roberts A."/>
            <person name="Saif S."/>
            <person name="Shea T."/>
            <person name="Sykes S."/>
            <person name="Wortman J."/>
            <person name="Nusbaum C."/>
            <person name="Birren B."/>
        </authorList>
    </citation>
    <scope>NUCLEOTIDE SEQUENCE [LARGE SCALE GENOMIC DNA]</scope>
    <source>
        <strain evidence="9 10">CIP 110357</strain>
    </source>
</reference>
<evidence type="ECO:0000256" key="3">
    <source>
        <dbReference type="ARBA" id="ARBA00023110"/>
    </source>
</evidence>
<comment type="similarity">
    <text evidence="2 6">Belongs to the FKBP-type PPIase family.</text>
</comment>
<evidence type="ECO:0000256" key="5">
    <source>
        <dbReference type="PROSITE-ProRule" id="PRU00277"/>
    </source>
</evidence>
<comment type="catalytic activity">
    <reaction evidence="1 5 6">
        <text>[protein]-peptidylproline (omega=180) = [protein]-peptidylproline (omega=0)</text>
        <dbReference type="Rhea" id="RHEA:16237"/>
        <dbReference type="Rhea" id="RHEA-COMP:10747"/>
        <dbReference type="Rhea" id="RHEA-COMP:10748"/>
        <dbReference type="ChEBI" id="CHEBI:83833"/>
        <dbReference type="ChEBI" id="CHEBI:83834"/>
        <dbReference type="EC" id="5.2.1.8"/>
    </reaction>
</comment>
<dbReference type="GO" id="GO:0003755">
    <property type="term" value="F:peptidyl-prolyl cis-trans isomerase activity"/>
    <property type="evidence" value="ECO:0007669"/>
    <property type="project" value="UniProtKB-UniRule"/>
</dbReference>
<dbReference type="RefSeq" id="WP_004902878.1">
    <property type="nucleotide sequence ID" value="NZ_BBTI01000005.1"/>
</dbReference>
<dbReference type="SUPFAM" id="SSF54534">
    <property type="entry name" value="FKBP-like"/>
    <property type="match status" value="1"/>
</dbReference>
<dbReference type="OrthoDB" id="9814548at2"/>
<name>V2UPN0_9GAMM</name>
<dbReference type="InterPro" id="IPR036944">
    <property type="entry name" value="PPIase_FKBP_N_sf"/>
</dbReference>
<sequence length="230" mass="24202">MKKILSVVCALSCLSTPVWAASTIDANSSLSTQAGYSFGYLLGKSNAEAIQGLDLNAFVQGLTAASHNQNPALSEQEMANALALYKKQAEAKDLLQHQQQAQINAQAGADFLANNARQAGVVTTASGLQYQVIKAGQGKSPSKNSTVEINYEGRLIDGTVFDSSIAREQAASFRVSEVVSGLAEGLLTMKEGGKTRFFIPAKLGYGEIGAGDAIGPNSTLIFDVELLKIK</sequence>